<dbReference type="RefSeq" id="WP_008476947.1">
    <property type="nucleotide sequence ID" value="NZ_CAGS01000167.1"/>
</dbReference>
<dbReference type="Pfam" id="PF00551">
    <property type="entry name" value="Formyl_trans_N"/>
    <property type="match status" value="1"/>
</dbReference>
<dbReference type="PANTHER" id="PTHR11138:SF5">
    <property type="entry name" value="METHIONYL-TRNA FORMYLTRANSFERASE, MITOCHONDRIAL"/>
    <property type="match status" value="1"/>
</dbReference>
<dbReference type="Proteomes" id="UP000004221">
    <property type="component" value="Unassembled WGS sequence"/>
</dbReference>
<dbReference type="SUPFAM" id="SSF50486">
    <property type="entry name" value="FMT C-terminal domain-like"/>
    <property type="match status" value="1"/>
</dbReference>
<dbReference type="GO" id="GO:0004479">
    <property type="term" value="F:methionyl-tRNA formyltransferase activity"/>
    <property type="evidence" value="ECO:0007669"/>
    <property type="project" value="UniProtKB-UniRule"/>
</dbReference>
<evidence type="ECO:0000256" key="3">
    <source>
        <dbReference type="ARBA" id="ARBA00022679"/>
    </source>
</evidence>
<evidence type="ECO:0000313" key="8">
    <source>
        <dbReference type="EMBL" id="CCF83580.1"/>
    </source>
</evidence>
<evidence type="ECO:0000256" key="5">
    <source>
        <dbReference type="HAMAP-Rule" id="MF_00182"/>
    </source>
</evidence>
<dbReference type="Gene3D" id="3.40.50.12230">
    <property type="match status" value="1"/>
</dbReference>
<dbReference type="GO" id="GO:0005829">
    <property type="term" value="C:cytosol"/>
    <property type="evidence" value="ECO:0007669"/>
    <property type="project" value="TreeGrafter"/>
</dbReference>
<dbReference type="HAMAP" id="MF_00182">
    <property type="entry name" value="Formyl_trans"/>
    <property type="match status" value="1"/>
</dbReference>
<dbReference type="InterPro" id="IPR036477">
    <property type="entry name" value="Formyl_transf_N_sf"/>
</dbReference>
<dbReference type="InterPro" id="IPR002376">
    <property type="entry name" value="Formyl_transf_N"/>
</dbReference>
<comment type="caution">
    <text evidence="8">The sequence shown here is derived from an EMBL/GenBank/DDBJ whole genome shotgun (WGS) entry which is preliminary data.</text>
</comment>
<sequence length="319" mass="35070">MPIDVVFFGSPEFAVPALNALARDSRFNVLLAVTQPDRPAGRGKHFRPPAVKLAAAELGIPVWQPESLRSPEAVAFLNDHPADLYVVSAYGEIFRREVLALPAHGVLNIHPSLLPRYRGSSPVQEAIMNGESETGVSIIQMVRKLDSGPILAQSVVPLSGTETAGRLGERLAEVSGRMLGDVAADWVAGKMQARPQVEELATYTRELTKAEGRIDWRRPAEEIERRRRAMSPWPGAWTMLDGKRLKVLELDISREQPSPPGTITRTGNAILVGTGTSPIRLLRVQPEGRREVDATEWYRGAHLSPEARFDISTDDGVDR</sequence>
<evidence type="ECO:0000259" key="7">
    <source>
        <dbReference type="Pfam" id="PF02911"/>
    </source>
</evidence>
<dbReference type="InterPro" id="IPR011034">
    <property type="entry name" value="Formyl_transferase-like_C_sf"/>
</dbReference>
<accession>I4EFW8</accession>
<dbReference type="CDD" id="cd08646">
    <property type="entry name" value="FMT_core_Met-tRNA-FMT_N"/>
    <property type="match status" value="1"/>
</dbReference>
<dbReference type="CDD" id="cd08704">
    <property type="entry name" value="Met_tRNA_FMT_C"/>
    <property type="match status" value="1"/>
</dbReference>
<keyword evidence="9" id="KW-1185">Reference proteome</keyword>
<dbReference type="NCBIfam" id="TIGR00460">
    <property type="entry name" value="fmt"/>
    <property type="match status" value="1"/>
</dbReference>
<dbReference type="AlphaFoldDB" id="I4EFW8"/>
<name>I4EFW8_9BACT</name>
<dbReference type="EMBL" id="CAGS01000167">
    <property type="protein sequence ID" value="CCF83580.1"/>
    <property type="molecule type" value="Genomic_DNA"/>
</dbReference>
<evidence type="ECO:0000256" key="2">
    <source>
        <dbReference type="ARBA" id="ARBA00012261"/>
    </source>
</evidence>
<keyword evidence="3 5" id="KW-0808">Transferase</keyword>
<proteinExistence type="inferred from homology"/>
<organism evidence="8 9">
    <name type="scientific">Nitrolancea hollandica Lb</name>
    <dbReference type="NCBI Taxonomy" id="1129897"/>
    <lineage>
        <taxon>Bacteria</taxon>
        <taxon>Pseudomonadati</taxon>
        <taxon>Thermomicrobiota</taxon>
        <taxon>Thermomicrobia</taxon>
        <taxon>Sphaerobacterales</taxon>
        <taxon>Sphaerobacterineae</taxon>
        <taxon>Sphaerobacteraceae</taxon>
        <taxon>Nitrolancea</taxon>
    </lineage>
</organism>
<evidence type="ECO:0000313" key="9">
    <source>
        <dbReference type="Proteomes" id="UP000004221"/>
    </source>
</evidence>
<dbReference type="InterPro" id="IPR041711">
    <property type="entry name" value="Met-tRNA-FMT_N"/>
</dbReference>
<reference evidence="8 9" key="1">
    <citation type="journal article" date="2012" name="ISME J.">
        <title>Nitrification expanded: discovery, physiology and genomics of a nitrite-oxidizing bacterium from the phylum Chloroflexi.</title>
        <authorList>
            <person name="Sorokin D.Y."/>
            <person name="Lucker S."/>
            <person name="Vejmelkova D."/>
            <person name="Kostrikina N.A."/>
            <person name="Kleerebezem R."/>
            <person name="Rijpstra W.I."/>
            <person name="Damste J.S."/>
            <person name="Le Paslier D."/>
            <person name="Muyzer G."/>
            <person name="Wagner M."/>
            <person name="van Loosdrecht M.C."/>
            <person name="Daims H."/>
        </authorList>
    </citation>
    <scope>NUCLEOTIDE SEQUENCE [LARGE SCALE GENOMIC DNA]</scope>
    <source>
        <strain evidence="9">none</strain>
    </source>
</reference>
<gene>
    <name evidence="5 8" type="primary">fmt</name>
    <name evidence="8" type="ORF">NITHO_2490003</name>
</gene>
<evidence type="ECO:0000259" key="6">
    <source>
        <dbReference type="Pfam" id="PF00551"/>
    </source>
</evidence>
<comment type="function">
    <text evidence="5">Attaches a formyl group to the free amino group of methionyl-tRNA(fMet). The formyl group appears to play a dual role in the initiator identity of N-formylmethionyl-tRNA by promoting its recognition by IF2 and preventing the misappropriation of this tRNA by the elongation apparatus.</text>
</comment>
<feature type="binding site" evidence="5">
    <location>
        <begin position="112"/>
        <end position="115"/>
    </location>
    <ligand>
        <name>(6S)-5,6,7,8-tetrahydrofolate</name>
        <dbReference type="ChEBI" id="CHEBI:57453"/>
    </ligand>
</feature>
<protein>
    <recommendedName>
        <fullName evidence="2 5">Methionyl-tRNA formyltransferase</fullName>
        <ecNumber evidence="2 5">2.1.2.9</ecNumber>
    </recommendedName>
</protein>
<dbReference type="InterPro" id="IPR005794">
    <property type="entry name" value="Fmt"/>
</dbReference>
<comment type="similarity">
    <text evidence="1 5">Belongs to the Fmt family.</text>
</comment>
<dbReference type="Pfam" id="PF02911">
    <property type="entry name" value="Formyl_trans_C"/>
    <property type="match status" value="1"/>
</dbReference>
<dbReference type="InterPro" id="IPR044135">
    <property type="entry name" value="Met-tRNA-FMT_C"/>
</dbReference>
<dbReference type="OrthoDB" id="9802815at2"/>
<evidence type="ECO:0000256" key="4">
    <source>
        <dbReference type="ARBA" id="ARBA00022917"/>
    </source>
</evidence>
<feature type="domain" description="Formyl transferase C-terminal" evidence="7">
    <location>
        <begin position="207"/>
        <end position="301"/>
    </location>
</feature>
<feature type="domain" description="Formyl transferase N-terminal" evidence="6">
    <location>
        <begin position="5"/>
        <end position="179"/>
    </location>
</feature>
<dbReference type="SUPFAM" id="SSF53328">
    <property type="entry name" value="Formyltransferase"/>
    <property type="match status" value="1"/>
</dbReference>
<comment type="catalytic activity">
    <reaction evidence="5">
        <text>L-methionyl-tRNA(fMet) + (6R)-10-formyltetrahydrofolate = N-formyl-L-methionyl-tRNA(fMet) + (6S)-5,6,7,8-tetrahydrofolate + H(+)</text>
        <dbReference type="Rhea" id="RHEA:24380"/>
        <dbReference type="Rhea" id="RHEA-COMP:9952"/>
        <dbReference type="Rhea" id="RHEA-COMP:9953"/>
        <dbReference type="ChEBI" id="CHEBI:15378"/>
        <dbReference type="ChEBI" id="CHEBI:57453"/>
        <dbReference type="ChEBI" id="CHEBI:78530"/>
        <dbReference type="ChEBI" id="CHEBI:78844"/>
        <dbReference type="ChEBI" id="CHEBI:195366"/>
        <dbReference type="EC" id="2.1.2.9"/>
    </reaction>
</comment>
<evidence type="ECO:0000256" key="1">
    <source>
        <dbReference type="ARBA" id="ARBA00010699"/>
    </source>
</evidence>
<keyword evidence="4 5" id="KW-0648">Protein biosynthesis</keyword>
<dbReference type="InterPro" id="IPR005793">
    <property type="entry name" value="Formyl_trans_C"/>
</dbReference>
<dbReference type="EC" id="2.1.2.9" evidence="2 5"/>
<dbReference type="PANTHER" id="PTHR11138">
    <property type="entry name" value="METHIONYL-TRNA FORMYLTRANSFERASE"/>
    <property type="match status" value="1"/>
</dbReference>